<dbReference type="EMBL" id="FNAO01000008">
    <property type="protein sequence ID" value="SDE85499.1"/>
    <property type="molecule type" value="Genomic_DNA"/>
</dbReference>
<dbReference type="Proteomes" id="UP000199109">
    <property type="component" value="Unassembled WGS sequence"/>
</dbReference>
<name>A0A1G7GBU9_9FLAO</name>
<dbReference type="AlphaFoldDB" id="A0A1G7GBU9"/>
<dbReference type="OrthoDB" id="1412480at2"/>
<dbReference type="RefSeq" id="WP_091871294.1">
    <property type="nucleotide sequence ID" value="NZ_FNAO01000008.1"/>
</dbReference>
<gene>
    <name evidence="2" type="ORF">SAMN05421636_10860</name>
</gene>
<evidence type="ECO:0000256" key="1">
    <source>
        <dbReference type="SAM" id="Phobius"/>
    </source>
</evidence>
<keyword evidence="1" id="KW-1133">Transmembrane helix</keyword>
<proteinExistence type="predicted"/>
<evidence type="ECO:0000313" key="2">
    <source>
        <dbReference type="EMBL" id="SDE85499.1"/>
    </source>
</evidence>
<feature type="transmembrane region" description="Helical" evidence="1">
    <location>
        <begin position="12"/>
        <end position="32"/>
    </location>
</feature>
<reference evidence="2 3" key="1">
    <citation type="submission" date="2016-10" db="EMBL/GenBank/DDBJ databases">
        <authorList>
            <person name="de Groot N.N."/>
        </authorList>
    </citation>
    <scope>NUCLEOTIDE SEQUENCE [LARGE SCALE GENOMIC DNA]</scope>
    <source>
        <strain evidence="2 3">DSM 23421</strain>
    </source>
</reference>
<keyword evidence="1" id="KW-0812">Transmembrane</keyword>
<accession>A0A1G7GBU9</accession>
<keyword evidence="3" id="KW-1185">Reference proteome</keyword>
<dbReference type="STRING" id="641691.SAMN05421636_10860"/>
<organism evidence="2 3">
    <name type="scientific">Pricia antarctica</name>
    <dbReference type="NCBI Taxonomy" id="641691"/>
    <lineage>
        <taxon>Bacteria</taxon>
        <taxon>Pseudomonadati</taxon>
        <taxon>Bacteroidota</taxon>
        <taxon>Flavobacteriia</taxon>
        <taxon>Flavobacteriales</taxon>
        <taxon>Flavobacteriaceae</taxon>
        <taxon>Pricia</taxon>
    </lineage>
</organism>
<keyword evidence="1" id="KW-0472">Membrane</keyword>
<protein>
    <recommendedName>
        <fullName evidence="4">AsmA family protein</fullName>
    </recommendedName>
</protein>
<evidence type="ECO:0000313" key="3">
    <source>
        <dbReference type="Proteomes" id="UP000199109"/>
    </source>
</evidence>
<sequence>MSKKLTKSPIILFISVLLVVIVVGIAIAQLMAKSAISDFLVRKLPPQIQLEYKNMNVNILTGTIGIKDISLDFYDSDSMLLNTSVRMDAISLEGLGYWDFLLFNKINARQLLLEHPQVRYYPYRLLTEKNAEPEGVVKLRRAIAIGKLSVEEGRLDLLQQDKDSIALSIKNVNFFVANARTGSELITKKIPVEYGNYELTADSLYVNLGSYEKLDVTTLLWNQDQAKVTGLQLHSKYDKEELSQHLTTERDHINLKIPEMDLDSIRFGFEKDTFFIRTATGTIRKPNLEMYRDKLIADDNTTKKLYSRMMRELPIHIDVPKFEILDGKIRYSERVADVTDPGKLSFDKVNATLSNISNIYPSGGKTSIKAKTQFMGDADMTLDWSFDVNRTNDAFLAAGTVTNFNTTSINPFLVSNLRAKASGTIDQLYFTVSGNAVSSAGDMRMKYDDFRFQVLKKDRSEINKFLTVVGNLFVNSGSNTNAEGFRYGSIDAERDPTKSFFNYLWLNVRDGTISVLTGDGEKE</sequence>
<evidence type="ECO:0008006" key="4">
    <source>
        <dbReference type="Google" id="ProtNLM"/>
    </source>
</evidence>